<dbReference type="KEGG" id="cmv:CMUST_02700"/>
<dbReference type="EMBL" id="CP011542">
    <property type="protein sequence ID" value="AKK04884.1"/>
    <property type="molecule type" value="Genomic_DNA"/>
</dbReference>
<sequence>MSQSSNVSVEHSAVSGHVESLRVNHEQLKSQASSFVSAIEPLRGVWKGASVEAWNSMTEAWSENMELVNQALEELTSRVEQAGKDYQVGEDDQAATLQQRFSGMNFQSGPIL</sequence>
<dbReference type="Pfam" id="PF06013">
    <property type="entry name" value="WXG100"/>
    <property type="match status" value="1"/>
</dbReference>
<dbReference type="OrthoDB" id="5193456at2"/>
<dbReference type="AlphaFoldDB" id="A0A0G3H076"/>
<gene>
    <name evidence="1" type="ORF">CMUST_00805</name>
    <name evidence="2" type="ORF">CMUST_02700</name>
</gene>
<protein>
    <recommendedName>
        <fullName evidence="4">WXG100 family type VII secretion target</fullName>
    </recommendedName>
</protein>
<dbReference type="PATRIC" id="fig|571915.4.peg.162"/>
<keyword evidence="3" id="KW-1185">Reference proteome</keyword>
<evidence type="ECO:0000313" key="2">
    <source>
        <dbReference type="EMBL" id="AKK04884.1"/>
    </source>
</evidence>
<dbReference type="Proteomes" id="UP000035199">
    <property type="component" value="Chromosome"/>
</dbReference>
<dbReference type="RefSeq" id="WP_047260918.1">
    <property type="nucleotide sequence ID" value="NZ_CP011542.1"/>
</dbReference>
<dbReference type="Gene3D" id="1.10.287.1060">
    <property type="entry name" value="ESAT-6-like"/>
    <property type="match status" value="1"/>
</dbReference>
<proteinExistence type="predicted"/>
<accession>A0A0G3H076</accession>
<evidence type="ECO:0000313" key="1">
    <source>
        <dbReference type="EMBL" id="AKK04512.1"/>
    </source>
</evidence>
<dbReference type="EMBL" id="CP011542">
    <property type="protein sequence ID" value="AKK04512.1"/>
    <property type="molecule type" value="Genomic_DNA"/>
</dbReference>
<organism evidence="1 3">
    <name type="scientific">Corynebacterium mustelae</name>
    <dbReference type="NCBI Taxonomy" id="571915"/>
    <lineage>
        <taxon>Bacteria</taxon>
        <taxon>Bacillati</taxon>
        <taxon>Actinomycetota</taxon>
        <taxon>Actinomycetes</taxon>
        <taxon>Mycobacteriales</taxon>
        <taxon>Corynebacteriaceae</taxon>
        <taxon>Corynebacterium</taxon>
    </lineage>
</organism>
<reference evidence="3" key="2">
    <citation type="submission" date="2015-05" db="EMBL/GenBank/DDBJ databases">
        <title>Complete genome sequence of Corynebacterium mustelae DSM 45274, isolated from various tissues of a male ferret with lethal sepsis.</title>
        <authorList>
            <person name="Ruckert C."/>
            <person name="Albersmeier A."/>
            <person name="Winkler A."/>
            <person name="Tauch A."/>
        </authorList>
    </citation>
    <scope>NUCLEOTIDE SEQUENCE [LARGE SCALE GENOMIC DNA]</scope>
    <source>
        <strain evidence="3">DSM 45274</strain>
    </source>
</reference>
<dbReference type="InterPro" id="IPR010310">
    <property type="entry name" value="T7SS_ESAT-6-like"/>
</dbReference>
<dbReference type="InterPro" id="IPR036689">
    <property type="entry name" value="ESAT-6-like_sf"/>
</dbReference>
<dbReference type="SUPFAM" id="SSF140453">
    <property type="entry name" value="EsxAB dimer-like"/>
    <property type="match status" value="1"/>
</dbReference>
<reference evidence="1 3" key="1">
    <citation type="journal article" date="2015" name="Genome Announc.">
        <title>Complete Genome Sequence of the Type Strain Corynebacterium mustelae DSM 45274, Isolated from Various Tissues of a Male Ferret with Lethal Sepsis.</title>
        <authorList>
            <person name="Ruckert C."/>
            <person name="Eimer J."/>
            <person name="Winkler A."/>
            <person name="Tauch A."/>
        </authorList>
    </citation>
    <scope>NUCLEOTIDE SEQUENCE [LARGE SCALE GENOMIC DNA]</scope>
    <source>
        <strain evidence="1 3">DSM 45274</strain>
    </source>
</reference>
<dbReference type="KEGG" id="cmv:CMUST_00805"/>
<name>A0A0G3H076_9CORY</name>
<evidence type="ECO:0000313" key="3">
    <source>
        <dbReference type="Proteomes" id="UP000035199"/>
    </source>
</evidence>
<evidence type="ECO:0008006" key="4">
    <source>
        <dbReference type="Google" id="ProtNLM"/>
    </source>
</evidence>